<dbReference type="GO" id="GO:0009252">
    <property type="term" value="P:peptidoglycan biosynthetic process"/>
    <property type="evidence" value="ECO:0007669"/>
    <property type="project" value="UniProtKB-UniRule"/>
</dbReference>
<dbReference type="EMBL" id="AP023359">
    <property type="protein sequence ID" value="BCJ68162.1"/>
    <property type="molecule type" value="Genomic_DNA"/>
</dbReference>
<comment type="subcellular location">
    <subcellularLocation>
        <location evidence="7">Cell membrane</location>
        <topology evidence="7">Single-pass membrane protein</topology>
    </subcellularLocation>
</comment>
<dbReference type="AlphaFoldDB" id="A0A810N3X4"/>
<keyword evidence="4 7" id="KW-0472">Membrane</keyword>
<feature type="transmembrane region" description="Helical" evidence="7">
    <location>
        <begin position="26"/>
        <end position="47"/>
    </location>
</feature>
<evidence type="ECO:0000313" key="9">
    <source>
        <dbReference type="EMBL" id="BCJ68162.1"/>
    </source>
</evidence>
<dbReference type="GO" id="GO:0008932">
    <property type="term" value="F:lytic endotransglycosylase activity"/>
    <property type="evidence" value="ECO:0007669"/>
    <property type="project" value="UniProtKB-UniRule"/>
</dbReference>
<evidence type="ECO:0000256" key="1">
    <source>
        <dbReference type="ARBA" id="ARBA00022475"/>
    </source>
</evidence>
<dbReference type="Proteomes" id="UP000680866">
    <property type="component" value="Chromosome"/>
</dbReference>
<evidence type="ECO:0000256" key="3">
    <source>
        <dbReference type="ARBA" id="ARBA00022989"/>
    </source>
</evidence>
<organism evidence="9 10">
    <name type="scientific">Polymorphospora rubra</name>
    <dbReference type="NCBI Taxonomy" id="338584"/>
    <lineage>
        <taxon>Bacteria</taxon>
        <taxon>Bacillati</taxon>
        <taxon>Actinomycetota</taxon>
        <taxon>Actinomycetes</taxon>
        <taxon>Micromonosporales</taxon>
        <taxon>Micromonosporaceae</taxon>
        <taxon>Polymorphospora</taxon>
    </lineage>
</organism>
<dbReference type="PANTHER" id="PTHR30518:SF2">
    <property type="entry name" value="ENDOLYTIC MUREIN TRANSGLYCOSYLASE"/>
    <property type="match status" value="1"/>
</dbReference>
<keyword evidence="1 7" id="KW-1003">Cell membrane</keyword>
<evidence type="ECO:0000256" key="8">
    <source>
        <dbReference type="SAM" id="MobiDB-lite"/>
    </source>
</evidence>
<feature type="compositionally biased region" description="Basic and acidic residues" evidence="8">
    <location>
        <begin position="1"/>
        <end position="14"/>
    </location>
</feature>
<dbReference type="Gene3D" id="3.30.1490.480">
    <property type="entry name" value="Endolytic murein transglycosylase"/>
    <property type="match status" value="1"/>
</dbReference>
<reference evidence="9" key="1">
    <citation type="submission" date="2020-08" db="EMBL/GenBank/DDBJ databases">
        <title>Whole genome shotgun sequence of Polymorphospora rubra NBRC 101157.</title>
        <authorList>
            <person name="Komaki H."/>
            <person name="Tamura T."/>
        </authorList>
    </citation>
    <scope>NUCLEOTIDE SEQUENCE</scope>
    <source>
        <strain evidence="9">NBRC 101157</strain>
    </source>
</reference>
<keyword evidence="3 7" id="KW-1133">Transmembrane helix</keyword>
<evidence type="ECO:0000256" key="6">
    <source>
        <dbReference type="ARBA" id="ARBA00023316"/>
    </source>
</evidence>
<accession>A0A810N3X4</accession>
<proteinExistence type="inferred from homology"/>
<protein>
    <recommendedName>
        <fullName evidence="7">Endolytic murein transglycosylase</fullName>
        <ecNumber evidence="7">4.2.2.29</ecNumber>
    </recommendedName>
    <alternativeName>
        <fullName evidence="7">Peptidoglycan lytic transglycosylase</fullName>
    </alternativeName>
    <alternativeName>
        <fullName evidence="7">Peptidoglycan polymerization terminase</fullName>
    </alternativeName>
</protein>
<comment type="similarity">
    <text evidence="7">Belongs to the transglycosylase MltG family.</text>
</comment>
<dbReference type="GO" id="GO:0005886">
    <property type="term" value="C:plasma membrane"/>
    <property type="evidence" value="ECO:0007669"/>
    <property type="project" value="UniProtKB-SubCell"/>
</dbReference>
<comment type="function">
    <text evidence="7">Functions as a peptidoglycan terminase that cleaves nascent peptidoglycan strands endolytically to terminate their elongation.</text>
</comment>
<keyword evidence="10" id="KW-1185">Reference proteome</keyword>
<dbReference type="PANTHER" id="PTHR30518">
    <property type="entry name" value="ENDOLYTIC MUREIN TRANSGLYCOSYLASE"/>
    <property type="match status" value="1"/>
</dbReference>
<dbReference type="Pfam" id="PF02618">
    <property type="entry name" value="YceG"/>
    <property type="match status" value="1"/>
</dbReference>
<gene>
    <name evidence="7" type="primary">mltG</name>
    <name evidence="9" type="ORF">Prubr_51830</name>
</gene>
<evidence type="ECO:0000313" key="10">
    <source>
        <dbReference type="Proteomes" id="UP000680866"/>
    </source>
</evidence>
<dbReference type="RefSeq" id="WP_212817449.1">
    <property type="nucleotide sequence ID" value="NZ_AP023359.1"/>
</dbReference>
<dbReference type="KEGG" id="pry:Prubr_51830"/>
<dbReference type="NCBIfam" id="TIGR00247">
    <property type="entry name" value="endolytic transglycosylase MltG"/>
    <property type="match status" value="1"/>
</dbReference>
<feature type="site" description="Important for catalytic activity" evidence="7">
    <location>
        <position position="255"/>
    </location>
</feature>
<dbReference type="HAMAP" id="MF_02065">
    <property type="entry name" value="MltG"/>
    <property type="match status" value="1"/>
</dbReference>
<dbReference type="InterPro" id="IPR003770">
    <property type="entry name" value="MLTG-like"/>
</dbReference>
<evidence type="ECO:0000256" key="7">
    <source>
        <dbReference type="HAMAP-Rule" id="MF_02065"/>
    </source>
</evidence>
<name>A0A810N3X4_9ACTN</name>
<evidence type="ECO:0000256" key="5">
    <source>
        <dbReference type="ARBA" id="ARBA00023239"/>
    </source>
</evidence>
<sequence>MIDELDRAYDDGRTGKGRHRRPAGRLPVAATLVVALVLFGGAGWYGFNRFLAAPDFSGAGADEVSIEVRSGESATEIAATLVSAGVVKSAKAFVNAARDDPRSQGIQPGRYTLRREMKAEAALAMLLDLDNKILNGVTIPDGRSTKQTLDLLAKETGLPVEDFRKAAEDPVALGVPDRWFTRSDGKKVTRSVEGFLYPDTYELGEDVTAEGILKMMVQHFLTVTEEMRFVERVEAERGGISPYEALIVASLAQAEAGTTEDLGKVARVAYNRVYGDFDCGCLEMDVTVNYWLEVTGKPTKTSAEMTQDELLGADNPYSRKLRGLVPTPINNPGKLALEGAMDPPPGNWTFFVAIDKEGRSAFADNYQDHLKNEAIARENGVL</sequence>
<comment type="catalytic activity">
    <reaction evidence="7">
        <text>a peptidoglycan chain = a peptidoglycan chain with N-acetyl-1,6-anhydromuramyl-[peptide] at the reducing end + a peptidoglycan chain with N-acetylglucosamine at the non-reducing end.</text>
        <dbReference type="EC" id="4.2.2.29"/>
    </reaction>
</comment>
<evidence type="ECO:0000256" key="2">
    <source>
        <dbReference type="ARBA" id="ARBA00022692"/>
    </source>
</evidence>
<keyword evidence="6 7" id="KW-0961">Cell wall biogenesis/degradation</keyword>
<dbReference type="EC" id="4.2.2.29" evidence="7"/>
<keyword evidence="2 7" id="KW-0812">Transmembrane</keyword>
<evidence type="ECO:0000256" key="4">
    <source>
        <dbReference type="ARBA" id="ARBA00023136"/>
    </source>
</evidence>
<keyword evidence="5 7" id="KW-0456">Lyase</keyword>
<dbReference type="GO" id="GO:0071555">
    <property type="term" value="P:cell wall organization"/>
    <property type="evidence" value="ECO:0007669"/>
    <property type="project" value="UniProtKB-KW"/>
</dbReference>
<feature type="region of interest" description="Disordered" evidence="8">
    <location>
        <begin position="1"/>
        <end position="22"/>
    </location>
</feature>